<comment type="pathway">
    <text evidence="2 9">Amino-acid biosynthesis; L-tryptophan biosynthesis; L-tryptophan from chorismate: step 3/5.</text>
</comment>
<comment type="catalytic activity">
    <reaction evidence="1 9">
        <text>N-(5-phospho-beta-D-ribosyl)anthranilate = 1-(2-carboxyphenylamino)-1-deoxy-D-ribulose 5-phosphate</text>
        <dbReference type="Rhea" id="RHEA:21540"/>
        <dbReference type="ChEBI" id="CHEBI:18277"/>
        <dbReference type="ChEBI" id="CHEBI:58613"/>
        <dbReference type="EC" id="5.3.1.24"/>
    </reaction>
</comment>
<evidence type="ECO:0000256" key="8">
    <source>
        <dbReference type="ARBA" id="ARBA00023235"/>
    </source>
</evidence>
<evidence type="ECO:0000256" key="2">
    <source>
        <dbReference type="ARBA" id="ARBA00004664"/>
    </source>
</evidence>
<dbReference type="OrthoDB" id="9796196at2"/>
<dbReference type="InterPro" id="IPR044643">
    <property type="entry name" value="TrpF_fam"/>
</dbReference>
<accession>A0A4U1JEF6</accession>
<evidence type="ECO:0000256" key="7">
    <source>
        <dbReference type="ARBA" id="ARBA00023141"/>
    </source>
</evidence>
<gene>
    <name evidence="9" type="primary">trpF</name>
    <name evidence="11" type="ORF">E8A74_16565</name>
</gene>
<dbReference type="InterPro" id="IPR013785">
    <property type="entry name" value="Aldolase_TIM"/>
</dbReference>
<dbReference type="EMBL" id="SSMQ01000015">
    <property type="protein sequence ID" value="TKD07900.1"/>
    <property type="molecule type" value="Genomic_DNA"/>
</dbReference>
<evidence type="ECO:0000256" key="3">
    <source>
        <dbReference type="ARBA" id="ARBA00012572"/>
    </source>
</evidence>
<feature type="domain" description="N-(5'phosphoribosyl) anthranilate isomerase (PRAI)" evidence="10">
    <location>
        <begin position="11"/>
        <end position="217"/>
    </location>
</feature>
<organism evidence="11 12">
    <name type="scientific">Polyangium fumosum</name>
    <dbReference type="NCBI Taxonomy" id="889272"/>
    <lineage>
        <taxon>Bacteria</taxon>
        <taxon>Pseudomonadati</taxon>
        <taxon>Myxococcota</taxon>
        <taxon>Polyangia</taxon>
        <taxon>Polyangiales</taxon>
        <taxon>Polyangiaceae</taxon>
        <taxon>Polyangium</taxon>
    </lineage>
</organism>
<proteinExistence type="inferred from homology"/>
<dbReference type="RefSeq" id="WP_136929987.1">
    <property type="nucleotide sequence ID" value="NZ_SSMQ01000015.1"/>
</dbReference>
<dbReference type="HAMAP" id="MF_00135">
    <property type="entry name" value="PRAI"/>
    <property type="match status" value="1"/>
</dbReference>
<dbReference type="InterPro" id="IPR011060">
    <property type="entry name" value="RibuloseP-bd_barrel"/>
</dbReference>
<evidence type="ECO:0000259" key="10">
    <source>
        <dbReference type="Pfam" id="PF00697"/>
    </source>
</evidence>
<dbReference type="Gene3D" id="3.20.20.70">
    <property type="entry name" value="Aldolase class I"/>
    <property type="match status" value="1"/>
</dbReference>
<dbReference type="Pfam" id="PF00697">
    <property type="entry name" value="PRAI"/>
    <property type="match status" value="1"/>
</dbReference>
<dbReference type="InterPro" id="IPR001240">
    <property type="entry name" value="PRAI_dom"/>
</dbReference>
<dbReference type="PANTHER" id="PTHR42894:SF1">
    <property type="entry name" value="N-(5'-PHOSPHORIBOSYL)ANTHRANILATE ISOMERASE"/>
    <property type="match status" value="1"/>
</dbReference>
<evidence type="ECO:0000256" key="6">
    <source>
        <dbReference type="ARBA" id="ARBA00022822"/>
    </source>
</evidence>
<keyword evidence="12" id="KW-1185">Reference proteome</keyword>
<keyword evidence="7 9" id="KW-0057">Aromatic amino acid biosynthesis</keyword>
<keyword evidence="5 9" id="KW-0028">Amino-acid biosynthesis</keyword>
<dbReference type="GO" id="GO:0000162">
    <property type="term" value="P:L-tryptophan biosynthetic process"/>
    <property type="evidence" value="ECO:0007669"/>
    <property type="project" value="UniProtKB-UniRule"/>
</dbReference>
<dbReference type="Proteomes" id="UP000309215">
    <property type="component" value="Unassembled WGS sequence"/>
</dbReference>
<dbReference type="AlphaFoldDB" id="A0A4U1JEF6"/>
<dbReference type="PANTHER" id="PTHR42894">
    <property type="entry name" value="N-(5'-PHOSPHORIBOSYL)ANTHRANILATE ISOMERASE"/>
    <property type="match status" value="1"/>
</dbReference>
<dbReference type="GO" id="GO:0004640">
    <property type="term" value="F:phosphoribosylanthranilate isomerase activity"/>
    <property type="evidence" value="ECO:0007669"/>
    <property type="project" value="UniProtKB-UniRule"/>
</dbReference>
<evidence type="ECO:0000256" key="1">
    <source>
        <dbReference type="ARBA" id="ARBA00001164"/>
    </source>
</evidence>
<dbReference type="CDD" id="cd00405">
    <property type="entry name" value="PRAI"/>
    <property type="match status" value="1"/>
</dbReference>
<name>A0A4U1JEF6_9BACT</name>
<protein>
    <recommendedName>
        <fullName evidence="4 9">N-(5'-phosphoribosyl)anthranilate isomerase</fullName>
        <shortName evidence="9">PRAI</shortName>
        <ecNumber evidence="3 9">5.3.1.24</ecNumber>
    </recommendedName>
</protein>
<comment type="caution">
    <text evidence="11">The sequence shown here is derived from an EMBL/GenBank/DDBJ whole genome shotgun (WGS) entry which is preliminary data.</text>
</comment>
<dbReference type="SUPFAM" id="SSF51366">
    <property type="entry name" value="Ribulose-phoshate binding barrel"/>
    <property type="match status" value="1"/>
</dbReference>
<keyword evidence="6 9" id="KW-0822">Tryptophan biosynthesis</keyword>
<dbReference type="EC" id="5.3.1.24" evidence="3 9"/>
<evidence type="ECO:0000313" key="12">
    <source>
        <dbReference type="Proteomes" id="UP000309215"/>
    </source>
</evidence>
<comment type="similarity">
    <text evidence="9">Belongs to the TrpF family.</text>
</comment>
<sequence length="223" mass="23597">MLPLPLPFPRVKICCIASEEEAWMAIRAGASALGLVGPVPSGPGAITEEQITAIATRVPPGVATFLLTSHQDAGAIIEQQKRCRTSVVQILDRLVSGTYEELRAAMPGIGIVQAVHVMGDEAIDEAISLEGKVDAVLLDSGNPNLPVKELGGTGRTHDWQISARLCERVRLPVYLAGGLRSDNLATAIRTVRPFGVDLCNGVRTDGKLDPAKLEGFFAALRAG</sequence>
<keyword evidence="8 9" id="KW-0413">Isomerase</keyword>
<evidence type="ECO:0000256" key="5">
    <source>
        <dbReference type="ARBA" id="ARBA00022605"/>
    </source>
</evidence>
<evidence type="ECO:0000256" key="4">
    <source>
        <dbReference type="ARBA" id="ARBA00022272"/>
    </source>
</evidence>
<dbReference type="UniPathway" id="UPA00035">
    <property type="reaction ID" value="UER00042"/>
</dbReference>
<evidence type="ECO:0000313" key="11">
    <source>
        <dbReference type="EMBL" id="TKD07900.1"/>
    </source>
</evidence>
<reference evidence="11 12" key="1">
    <citation type="submission" date="2019-04" db="EMBL/GenBank/DDBJ databases">
        <authorList>
            <person name="Li Y."/>
            <person name="Wang J."/>
        </authorList>
    </citation>
    <scope>NUCLEOTIDE SEQUENCE [LARGE SCALE GENOMIC DNA]</scope>
    <source>
        <strain evidence="11 12">DSM 14668</strain>
    </source>
</reference>
<evidence type="ECO:0000256" key="9">
    <source>
        <dbReference type="HAMAP-Rule" id="MF_00135"/>
    </source>
</evidence>